<dbReference type="VEuPathDB" id="FungiDB:PAAG_00563"/>
<accession>C1GPW8</accession>
<name>C1GPW8_PARBA</name>
<gene>
    <name evidence="1" type="ORF">PAAG_00563</name>
</gene>
<proteinExistence type="predicted"/>
<dbReference type="EMBL" id="KN293992">
    <property type="protein sequence ID" value="EEH36240.2"/>
    <property type="molecule type" value="Genomic_DNA"/>
</dbReference>
<dbReference type="OrthoDB" id="10399063at2759"/>
<keyword evidence="2" id="KW-1185">Reference proteome</keyword>
<dbReference type="HOGENOM" id="CLU_1461760_0_0_1"/>
<dbReference type="GeneID" id="9101155"/>
<dbReference type="AlphaFoldDB" id="C1GPW8"/>
<dbReference type="Proteomes" id="UP000002059">
    <property type="component" value="Partially assembled WGS sequence"/>
</dbReference>
<reference evidence="1 2" key="1">
    <citation type="journal article" date="2011" name="PLoS Genet.">
        <title>Comparative genomic analysis of human fungal pathogens causing paracoccidioidomycosis.</title>
        <authorList>
            <person name="Desjardins C.A."/>
            <person name="Champion M.D."/>
            <person name="Holder J.W."/>
            <person name="Muszewska A."/>
            <person name="Goldberg J."/>
            <person name="Bailao A.M."/>
            <person name="Brigido M.M."/>
            <person name="Ferreira M.E."/>
            <person name="Garcia A.M."/>
            <person name="Grynberg M."/>
            <person name="Gujja S."/>
            <person name="Heiman D.I."/>
            <person name="Henn M.R."/>
            <person name="Kodira C.D."/>
            <person name="Leon-Narvaez H."/>
            <person name="Longo L.V."/>
            <person name="Ma L.J."/>
            <person name="Malavazi I."/>
            <person name="Matsuo A.L."/>
            <person name="Morais F.V."/>
            <person name="Pereira M."/>
            <person name="Rodriguez-Brito S."/>
            <person name="Sakthikumar S."/>
            <person name="Salem-Izacc S.M."/>
            <person name="Sykes S.M."/>
            <person name="Teixeira M.M."/>
            <person name="Vallejo M.C."/>
            <person name="Walter M.E."/>
            <person name="Yandava C."/>
            <person name="Young S."/>
            <person name="Zeng Q."/>
            <person name="Zucker J."/>
            <person name="Felipe M.S."/>
            <person name="Goldman G.H."/>
            <person name="Haas B.J."/>
            <person name="McEwen J.G."/>
            <person name="Nino-Vega G."/>
            <person name="Puccia R."/>
            <person name="San-Blas G."/>
            <person name="Soares C.M."/>
            <person name="Birren B.W."/>
            <person name="Cuomo C.A."/>
        </authorList>
    </citation>
    <scope>NUCLEOTIDE SEQUENCE [LARGE SCALE GENOMIC DNA]</scope>
    <source>
        <strain evidence="2">ATCC MYA-826 / Pb01</strain>
    </source>
</reference>
<dbReference type="RefSeq" id="XP_002798024.2">
    <property type="nucleotide sequence ID" value="XM_002797978.2"/>
</dbReference>
<sequence length="185" mass="20964">MCAIAPYSTPHNPGINYEILFESTLSHRTTSLEAANQTDHPRGQRLVHISAAWLEFATAGAIAVASRACQWLVIWTTVTSRRLFGEILFQQHSPSLSFQQPLNTFGLSRRTFTTSTSFFTPTFHLYQTSRIYFILSIRRGQVNISATAMVVFGCTVESMHNFPAKSSREAVHWFESAFPRPCRMR</sequence>
<evidence type="ECO:0000313" key="2">
    <source>
        <dbReference type="Proteomes" id="UP000002059"/>
    </source>
</evidence>
<dbReference type="KEGG" id="pbl:PAAG_00563"/>
<protein>
    <submittedName>
        <fullName evidence="1">Uncharacterized protein</fullName>
    </submittedName>
</protein>
<organism evidence="1 2">
    <name type="scientific">Paracoccidioides lutzii (strain ATCC MYA-826 / Pb01)</name>
    <name type="common">Paracoccidioides brasiliensis</name>
    <dbReference type="NCBI Taxonomy" id="502779"/>
    <lineage>
        <taxon>Eukaryota</taxon>
        <taxon>Fungi</taxon>
        <taxon>Dikarya</taxon>
        <taxon>Ascomycota</taxon>
        <taxon>Pezizomycotina</taxon>
        <taxon>Eurotiomycetes</taxon>
        <taxon>Eurotiomycetidae</taxon>
        <taxon>Onygenales</taxon>
        <taxon>Ajellomycetaceae</taxon>
        <taxon>Paracoccidioides</taxon>
    </lineage>
</organism>
<evidence type="ECO:0000313" key="1">
    <source>
        <dbReference type="EMBL" id="EEH36240.2"/>
    </source>
</evidence>